<comment type="caution">
    <text evidence="2">The sequence shown here is derived from an EMBL/GenBank/DDBJ whole genome shotgun (WGS) entry which is preliminary data.</text>
</comment>
<keyword evidence="1" id="KW-0812">Transmembrane</keyword>
<proteinExistence type="predicted"/>
<protein>
    <submittedName>
        <fullName evidence="2">Uncharacterized protein</fullName>
    </submittedName>
</protein>
<gene>
    <name evidence="2" type="ORF">L613_001300000310</name>
</gene>
<evidence type="ECO:0000313" key="3">
    <source>
        <dbReference type="Proteomes" id="UP000321583"/>
    </source>
</evidence>
<dbReference type="EMBL" id="VLJS01000035">
    <property type="protein sequence ID" value="TWH16199.1"/>
    <property type="molecule type" value="Genomic_DNA"/>
</dbReference>
<reference evidence="2 3" key="1">
    <citation type="submission" date="2019-07" db="EMBL/GenBank/DDBJ databases">
        <title>Genome sequencing of lignin-degrading bacterial isolates.</title>
        <authorList>
            <person name="Gladden J."/>
        </authorList>
    </citation>
    <scope>NUCLEOTIDE SEQUENCE [LARGE SCALE GENOMIC DNA]</scope>
    <source>
        <strain evidence="2 3">J19</strain>
    </source>
</reference>
<keyword evidence="1" id="KW-0472">Membrane</keyword>
<dbReference type="Proteomes" id="UP000321583">
    <property type="component" value="Unassembled WGS sequence"/>
</dbReference>
<dbReference type="RefSeq" id="WP_028915075.1">
    <property type="nucleotide sequence ID" value="NZ_VLJS01000035.1"/>
</dbReference>
<evidence type="ECO:0000313" key="2">
    <source>
        <dbReference type="EMBL" id="TWH16199.1"/>
    </source>
</evidence>
<feature type="transmembrane region" description="Helical" evidence="1">
    <location>
        <begin position="71"/>
        <end position="91"/>
    </location>
</feature>
<name>A0A562E2M9_9GAMM</name>
<dbReference type="AlphaFoldDB" id="A0A562E2M9"/>
<accession>A0A562E2M9</accession>
<organism evidence="2 3">
    <name type="scientific">Pseudoxanthomonas taiwanensis J19</name>
    <dbReference type="NCBI Taxonomy" id="935569"/>
    <lineage>
        <taxon>Bacteria</taxon>
        <taxon>Pseudomonadati</taxon>
        <taxon>Pseudomonadota</taxon>
        <taxon>Gammaproteobacteria</taxon>
        <taxon>Lysobacterales</taxon>
        <taxon>Lysobacteraceae</taxon>
        <taxon>Pseudoxanthomonas</taxon>
    </lineage>
</organism>
<keyword evidence="1" id="KW-1133">Transmembrane helix</keyword>
<feature type="transmembrane region" description="Helical" evidence="1">
    <location>
        <begin position="9"/>
        <end position="27"/>
    </location>
</feature>
<keyword evidence="3" id="KW-1185">Reference proteome</keyword>
<sequence length="123" mass="13937">MQLREGFKLGARIEAVALSFVVLYILLFEQDLAPRFVRGYLLGFVTMGAVIYLLARPDEDGTLGAWRANRNFMVFLSGLPCLVLLGLVSQQVPYEEYAWLVVVLGGWMGNRIGWLLKTRRRNA</sequence>
<evidence type="ECO:0000256" key="1">
    <source>
        <dbReference type="SAM" id="Phobius"/>
    </source>
</evidence>
<feature type="transmembrane region" description="Helical" evidence="1">
    <location>
        <begin position="97"/>
        <end position="116"/>
    </location>
</feature>
<feature type="transmembrane region" description="Helical" evidence="1">
    <location>
        <begin position="39"/>
        <end position="55"/>
    </location>
</feature>